<name>A0A4Y3RRU0_9ACTN</name>
<dbReference type="RefSeq" id="WP_141300240.1">
    <property type="nucleotide sequence ID" value="NZ_BJMN01000043.1"/>
</dbReference>
<keyword evidence="2" id="KW-1185">Reference proteome</keyword>
<comment type="caution">
    <text evidence="1">The sequence shown here is derived from an EMBL/GenBank/DDBJ whole genome shotgun (WGS) entry which is preliminary data.</text>
</comment>
<organism evidence="1 2">
    <name type="scientific">Streptomyces gardneri</name>
    <dbReference type="NCBI Taxonomy" id="66892"/>
    <lineage>
        <taxon>Bacteria</taxon>
        <taxon>Bacillati</taxon>
        <taxon>Actinomycetota</taxon>
        <taxon>Actinomycetes</taxon>
        <taxon>Kitasatosporales</taxon>
        <taxon>Streptomycetaceae</taxon>
        <taxon>Streptomyces</taxon>
    </lineage>
</organism>
<reference evidence="1 2" key="1">
    <citation type="submission" date="2019-06" db="EMBL/GenBank/DDBJ databases">
        <title>Whole genome shotgun sequence of Streptomyces gardneri NBRC 12865.</title>
        <authorList>
            <person name="Hosoyama A."/>
            <person name="Uohara A."/>
            <person name="Ohji S."/>
            <person name="Ichikawa N."/>
        </authorList>
    </citation>
    <scope>NUCLEOTIDE SEQUENCE [LARGE SCALE GENOMIC DNA]</scope>
    <source>
        <strain evidence="1 2">NBRC 12865</strain>
    </source>
</reference>
<sequence>MTDEAARWDRYATLLPPAEAQEFTDCRQIGEQEAGLDLLVTTLLKHRVPISDTTRAEIAVAAEEWGVWGTLAPDLGRCVDGGPGDGSLKLIEQADAVRADPFVVVPWLACPRCDRTLARMHHREGWGDHSLGAIRYVLSDGDAPVGLFDRETLWDAVTELRSPCGRFAREPRY</sequence>
<dbReference type="AlphaFoldDB" id="A0A4Y3RRU0"/>
<proteinExistence type="predicted"/>
<accession>A0A4Y3RRU0</accession>
<dbReference type="Proteomes" id="UP000315226">
    <property type="component" value="Unassembled WGS sequence"/>
</dbReference>
<protein>
    <submittedName>
        <fullName evidence="1">Uncharacterized protein</fullName>
    </submittedName>
</protein>
<gene>
    <name evidence="1" type="ORF">SGA01_60410</name>
</gene>
<evidence type="ECO:0000313" key="1">
    <source>
        <dbReference type="EMBL" id="GEB60436.1"/>
    </source>
</evidence>
<dbReference type="EMBL" id="BJMN01000043">
    <property type="protein sequence ID" value="GEB60436.1"/>
    <property type="molecule type" value="Genomic_DNA"/>
</dbReference>
<evidence type="ECO:0000313" key="2">
    <source>
        <dbReference type="Proteomes" id="UP000315226"/>
    </source>
</evidence>
<dbReference type="OrthoDB" id="4543730at2"/>